<comment type="caution">
    <text evidence="9">The sequence shown here is derived from an EMBL/GenBank/DDBJ whole genome shotgun (WGS) entry which is preliminary data.</text>
</comment>
<comment type="similarity">
    <text evidence="1 8">Belongs to the SOS response-associated peptidase family.</text>
</comment>
<dbReference type="GO" id="GO:0003697">
    <property type="term" value="F:single-stranded DNA binding"/>
    <property type="evidence" value="ECO:0007669"/>
    <property type="project" value="InterPro"/>
</dbReference>
<accession>A0A3N9Q4J8</accession>
<dbReference type="EMBL" id="RQPI01000001">
    <property type="protein sequence ID" value="RQW13672.1"/>
    <property type="molecule type" value="Genomic_DNA"/>
</dbReference>
<dbReference type="RefSeq" id="WP_124694314.1">
    <property type="nucleotide sequence ID" value="NZ_JBHUFE010000016.1"/>
</dbReference>
<dbReference type="Pfam" id="PF02586">
    <property type="entry name" value="SRAP"/>
    <property type="match status" value="1"/>
</dbReference>
<proteinExistence type="inferred from homology"/>
<evidence type="ECO:0000256" key="2">
    <source>
        <dbReference type="ARBA" id="ARBA00022670"/>
    </source>
</evidence>
<keyword evidence="2 8" id="KW-0645">Protease</keyword>
<sequence length="222" mass="24960">MCGRYTITVALEELMLKYYTQDVTIKHYAPKYNAAPMQNIPAVIGTGAGNRIGELRWGLVPFWAKDDRSGSKMINIRAETLRDKPSFRQLLSSRRCIIPADGFYEWRSQGGSKQPMRIMMCDGGIFSLAGIYDIWVNADGKKLGTCAIITTEPNALTAEIHNRMPVILRPEDEDNWLGRSNHDMDSLANLLKPYDASKMRAYPVSAKVGNVRNDSKELLEEA</sequence>
<reference evidence="9 10" key="1">
    <citation type="submission" date="2018-11" db="EMBL/GenBank/DDBJ databases">
        <title>Genome sequence of strain 7197.</title>
        <authorList>
            <person name="Gao J."/>
            <person name="Sun J."/>
        </authorList>
    </citation>
    <scope>NUCLEOTIDE SEQUENCE [LARGE SCALE GENOMIC DNA]</scope>
    <source>
        <strain evidence="9 10">7197</strain>
    </source>
</reference>
<keyword evidence="3" id="KW-0227">DNA damage</keyword>
<evidence type="ECO:0000256" key="1">
    <source>
        <dbReference type="ARBA" id="ARBA00008136"/>
    </source>
</evidence>
<keyword evidence="6" id="KW-0238">DNA-binding</keyword>
<dbReference type="AlphaFoldDB" id="A0A3N9Q4J8"/>
<dbReference type="EC" id="3.4.-.-" evidence="8"/>
<dbReference type="Gene3D" id="3.90.1680.10">
    <property type="entry name" value="SOS response associated peptidase-like"/>
    <property type="match status" value="1"/>
</dbReference>
<protein>
    <recommendedName>
        <fullName evidence="8">Abasic site processing protein</fullName>
        <ecNumber evidence="8">3.4.-.-</ecNumber>
    </recommendedName>
</protein>
<dbReference type="GO" id="GO:0008233">
    <property type="term" value="F:peptidase activity"/>
    <property type="evidence" value="ECO:0007669"/>
    <property type="project" value="UniProtKB-KW"/>
</dbReference>
<evidence type="ECO:0000256" key="3">
    <source>
        <dbReference type="ARBA" id="ARBA00022763"/>
    </source>
</evidence>
<keyword evidence="7" id="KW-0456">Lyase</keyword>
<dbReference type="InterPro" id="IPR003738">
    <property type="entry name" value="SRAP"/>
</dbReference>
<dbReference type="PANTHER" id="PTHR13604:SF0">
    <property type="entry name" value="ABASIC SITE PROCESSING PROTEIN HMCES"/>
    <property type="match status" value="1"/>
</dbReference>
<dbReference type="SUPFAM" id="SSF143081">
    <property type="entry name" value="BB1717-like"/>
    <property type="match status" value="1"/>
</dbReference>
<dbReference type="OrthoDB" id="9782620at2"/>
<evidence type="ECO:0000256" key="4">
    <source>
        <dbReference type="ARBA" id="ARBA00022801"/>
    </source>
</evidence>
<dbReference type="Proteomes" id="UP000282529">
    <property type="component" value="Unassembled WGS sequence"/>
</dbReference>
<evidence type="ECO:0000256" key="6">
    <source>
        <dbReference type="ARBA" id="ARBA00023125"/>
    </source>
</evidence>
<dbReference type="GO" id="GO:0016829">
    <property type="term" value="F:lyase activity"/>
    <property type="evidence" value="ECO:0007669"/>
    <property type="project" value="UniProtKB-KW"/>
</dbReference>
<dbReference type="InterPro" id="IPR036590">
    <property type="entry name" value="SRAP-like"/>
</dbReference>
<dbReference type="GO" id="GO:0006508">
    <property type="term" value="P:proteolysis"/>
    <property type="evidence" value="ECO:0007669"/>
    <property type="project" value="UniProtKB-KW"/>
</dbReference>
<evidence type="ECO:0000256" key="5">
    <source>
        <dbReference type="ARBA" id="ARBA00023124"/>
    </source>
</evidence>
<keyword evidence="4 8" id="KW-0378">Hydrolase</keyword>
<dbReference type="PANTHER" id="PTHR13604">
    <property type="entry name" value="DC12-RELATED"/>
    <property type="match status" value="1"/>
</dbReference>
<evidence type="ECO:0000313" key="10">
    <source>
        <dbReference type="Proteomes" id="UP000282529"/>
    </source>
</evidence>
<evidence type="ECO:0000313" key="9">
    <source>
        <dbReference type="EMBL" id="RQW13672.1"/>
    </source>
</evidence>
<evidence type="ECO:0000256" key="7">
    <source>
        <dbReference type="ARBA" id="ARBA00023239"/>
    </source>
</evidence>
<keyword evidence="5" id="KW-0190">Covalent protein-DNA linkage</keyword>
<dbReference type="GO" id="GO:0106300">
    <property type="term" value="P:protein-DNA covalent cross-linking repair"/>
    <property type="evidence" value="ECO:0007669"/>
    <property type="project" value="InterPro"/>
</dbReference>
<gene>
    <name evidence="9" type="ORF">EH198_04535</name>
</gene>
<name>A0A3N9Q4J8_9BACL</name>
<organism evidence="9 10">
    <name type="scientific">Paenibacillus rhizophilus</name>
    <dbReference type="NCBI Taxonomy" id="1850366"/>
    <lineage>
        <taxon>Bacteria</taxon>
        <taxon>Bacillati</taxon>
        <taxon>Bacillota</taxon>
        <taxon>Bacilli</taxon>
        <taxon>Bacillales</taxon>
        <taxon>Paenibacillaceae</taxon>
        <taxon>Paenibacillus</taxon>
    </lineage>
</organism>
<evidence type="ECO:0000256" key="8">
    <source>
        <dbReference type="RuleBase" id="RU364100"/>
    </source>
</evidence>
<keyword evidence="10" id="KW-1185">Reference proteome</keyword>